<keyword evidence="7 16" id="KW-0479">Metal-binding</keyword>
<comment type="similarity">
    <text evidence="15">Belongs to the heme-copper respiratory oxidase family.</text>
</comment>
<keyword evidence="9 15" id="KW-0249">Electron transport</keyword>
<dbReference type="RefSeq" id="WP_103728833.1">
    <property type="nucleotide sequence ID" value="NZ_FXUI01000008.1"/>
</dbReference>
<feature type="transmembrane region" description="Helical" evidence="16">
    <location>
        <begin position="390"/>
        <end position="416"/>
    </location>
</feature>
<gene>
    <name evidence="19" type="ORF">SAMN06296065_10877</name>
</gene>
<evidence type="ECO:0000259" key="18">
    <source>
        <dbReference type="PROSITE" id="PS50855"/>
    </source>
</evidence>
<evidence type="ECO:0000256" key="16">
    <source>
        <dbReference type="RuleBase" id="RU363061"/>
    </source>
</evidence>
<evidence type="ECO:0000256" key="9">
    <source>
        <dbReference type="ARBA" id="ARBA00022982"/>
    </source>
</evidence>
<organism evidence="19 20">
    <name type="scientific">Novosphingobium panipatense</name>
    <dbReference type="NCBI Taxonomy" id="428991"/>
    <lineage>
        <taxon>Bacteria</taxon>
        <taxon>Pseudomonadati</taxon>
        <taxon>Pseudomonadota</taxon>
        <taxon>Alphaproteobacteria</taxon>
        <taxon>Sphingomonadales</taxon>
        <taxon>Sphingomonadaceae</taxon>
        <taxon>Novosphingobium</taxon>
    </lineage>
</organism>
<dbReference type="EMBL" id="FXUI01000008">
    <property type="protein sequence ID" value="SMP75516.1"/>
    <property type="molecule type" value="Genomic_DNA"/>
</dbReference>
<dbReference type="SUPFAM" id="SSF81442">
    <property type="entry name" value="Cytochrome c oxidase subunit I-like"/>
    <property type="match status" value="1"/>
</dbReference>
<comment type="subcellular location">
    <subcellularLocation>
        <location evidence="16">Cell membrane</location>
        <topology evidence="16">Multi-pass membrane protein</topology>
    </subcellularLocation>
    <subcellularLocation>
        <location evidence="1">Membrane</location>
        <topology evidence="1">Multi-pass membrane protein</topology>
    </subcellularLocation>
</comment>
<comment type="catalytic activity">
    <reaction evidence="14 16">
        <text>4 Fe(II)-[cytochrome c] + O2 + 8 H(+)(in) = 4 Fe(III)-[cytochrome c] + 2 H2O + 4 H(+)(out)</text>
        <dbReference type="Rhea" id="RHEA:11436"/>
        <dbReference type="Rhea" id="RHEA-COMP:10350"/>
        <dbReference type="Rhea" id="RHEA-COMP:14399"/>
        <dbReference type="ChEBI" id="CHEBI:15377"/>
        <dbReference type="ChEBI" id="CHEBI:15378"/>
        <dbReference type="ChEBI" id="CHEBI:15379"/>
        <dbReference type="ChEBI" id="CHEBI:29033"/>
        <dbReference type="ChEBI" id="CHEBI:29034"/>
        <dbReference type="EC" id="7.1.1.9"/>
    </reaction>
</comment>
<evidence type="ECO:0000256" key="4">
    <source>
        <dbReference type="ARBA" id="ARBA00022617"/>
    </source>
</evidence>
<comment type="function">
    <text evidence="16">Cytochrome c oxidase is the component of the respiratory chain that catalyzes the reduction of oxygen to water. Subunits 1-3 form the functional core of the enzyme complex. CO I is the catalytic subunit of the enzyme. Electrons originating in cytochrome c are transferred via the copper A center of subunit 2 and heme A of subunit 1 to the bimetallic center formed by heme A3 and copper B.</text>
</comment>
<keyword evidence="10 16" id="KW-1133">Transmembrane helix</keyword>
<evidence type="ECO:0000256" key="5">
    <source>
        <dbReference type="ARBA" id="ARBA00022660"/>
    </source>
</evidence>
<evidence type="ECO:0000256" key="3">
    <source>
        <dbReference type="ARBA" id="ARBA00022448"/>
    </source>
</evidence>
<feature type="region of interest" description="Disordered" evidence="17">
    <location>
        <begin position="1"/>
        <end position="20"/>
    </location>
</feature>
<evidence type="ECO:0000313" key="20">
    <source>
        <dbReference type="Proteomes" id="UP001157910"/>
    </source>
</evidence>
<protein>
    <recommendedName>
        <fullName evidence="16">Cytochrome c oxidase subunit 1</fullName>
        <ecNumber evidence="16">7.1.1.9</ecNumber>
    </recommendedName>
</protein>
<keyword evidence="4 15" id="KW-0349">Heme</keyword>
<dbReference type="Proteomes" id="UP001157910">
    <property type="component" value="Unassembled WGS sequence"/>
</dbReference>
<dbReference type="NCBIfam" id="TIGR02891">
    <property type="entry name" value="CtaD_CoxA"/>
    <property type="match status" value="1"/>
</dbReference>
<evidence type="ECO:0000256" key="6">
    <source>
        <dbReference type="ARBA" id="ARBA00022692"/>
    </source>
</evidence>
<dbReference type="InterPro" id="IPR036927">
    <property type="entry name" value="Cyt_c_oxase-like_su1_sf"/>
</dbReference>
<evidence type="ECO:0000256" key="15">
    <source>
        <dbReference type="RuleBase" id="RU000370"/>
    </source>
</evidence>
<keyword evidence="13 16" id="KW-0472">Membrane</keyword>
<feature type="transmembrane region" description="Helical" evidence="16">
    <location>
        <begin position="286"/>
        <end position="307"/>
    </location>
</feature>
<evidence type="ECO:0000256" key="11">
    <source>
        <dbReference type="ARBA" id="ARBA00023004"/>
    </source>
</evidence>
<feature type="transmembrane region" description="Helical" evidence="16">
    <location>
        <begin position="358"/>
        <end position="378"/>
    </location>
</feature>
<feature type="transmembrane region" description="Helical" evidence="16">
    <location>
        <begin position="250"/>
        <end position="274"/>
    </location>
</feature>
<keyword evidence="12 16" id="KW-0186">Copper</keyword>
<evidence type="ECO:0000256" key="13">
    <source>
        <dbReference type="ARBA" id="ARBA00023136"/>
    </source>
</evidence>
<dbReference type="InterPro" id="IPR023616">
    <property type="entry name" value="Cyt_c_oxase-like_su1_dom"/>
</dbReference>
<dbReference type="EC" id="7.1.1.9" evidence="16"/>
<feature type="transmembrane region" description="Helical" evidence="16">
    <location>
        <begin position="80"/>
        <end position="110"/>
    </location>
</feature>
<dbReference type="PRINTS" id="PR01165">
    <property type="entry name" value="CYCOXIDASEI"/>
</dbReference>
<evidence type="ECO:0000313" key="19">
    <source>
        <dbReference type="EMBL" id="SMP75516.1"/>
    </source>
</evidence>
<evidence type="ECO:0000256" key="14">
    <source>
        <dbReference type="ARBA" id="ARBA00047816"/>
    </source>
</evidence>
<evidence type="ECO:0000256" key="10">
    <source>
        <dbReference type="ARBA" id="ARBA00022989"/>
    </source>
</evidence>
<feature type="transmembrane region" description="Helical" evidence="16">
    <location>
        <begin position="162"/>
        <end position="191"/>
    </location>
</feature>
<name>A0ABY1QMS2_9SPHN</name>
<dbReference type="PANTHER" id="PTHR10422">
    <property type="entry name" value="CYTOCHROME C OXIDASE SUBUNIT 1"/>
    <property type="match status" value="1"/>
</dbReference>
<keyword evidence="8" id="KW-1278">Translocase</keyword>
<evidence type="ECO:0000256" key="17">
    <source>
        <dbReference type="SAM" id="MobiDB-lite"/>
    </source>
</evidence>
<feature type="domain" description="Cytochrome oxidase subunit I profile" evidence="18">
    <location>
        <begin position="29"/>
        <end position="531"/>
    </location>
</feature>
<accession>A0ABY1QMS2</accession>
<proteinExistence type="inferred from homology"/>
<evidence type="ECO:0000256" key="1">
    <source>
        <dbReference type="ARBA" id="ARBA00004141"/>
    </source>
</evidence>
<evidence type="ECO:0000256" key="12">
    <source>
        <dbReference type="ARBA" id="ARBA00023008"/>
    </source>
</evidence>
<evidence type="ECO:0000256" key="7">
    <source>
        <dbReference type="ARBA" id="ARBA00022723"/>
    </source>
</evidence>
<evidence type="ECO:0000256" key="2">
    <source>
        <dbReference type="ARBA" id="ARBA00004673"/>
    </source>
</evidence>
<feature type="transmembrane region" description="Helical" evidence="16">
    <location>
        <begin position="203"/>
        <end position="230"/>
    </location>
</feature>
<keyword evidence="11 16" id="KW-0408">Iron</keyword>
<feature type="region of interest" description="Disordered" evidence="17">
    <location>
        <begin position="506"/>
        <end position="527"/>
    </location>
</feature>
<dbReference type="Pfam" id="PF00115">
    <property type="entry name" value="COX1"/>
    <property type="match status" value="1"/>
</dbReference>
<feature type="transmembrane region" description="Helical" evidence="16">
    <location>
        <begin position="122"/>
        <end position="142"/>
    </location>
</feature>
<keyword evidence="6 15" id="KW-0812">Transmembrane</keyword>
<feature type="transmembrane region" description="Helical" evidence="16">
    <location>
        <begin position="319"/>
        <end position="337"/>
    </location>
</feature>
<dbReference type="InterPro" id="IPR023615">
    <property type="entry name" value="Cyt_c_Oxase_su1_BS"/>
</dbReference>
<feature type="transmembrane region" description="Helical" evidence="16">
    <location>
        <begin position="469"/>
        <end position="491"/>
    </location>
</feature>
<dbReference type="InterPro" id="IPR014241">
    <property type="entry name" value="Cyt_c_oxidase_su1_bac"/>
</dbReference>
<evidence type="ECO:0000256" key="8">
    <source>
        <dbReference type="ARBA" id="ARBA00022967"/>
    </source>
</evidence>
<keyword evidence="5 15" id="KW-0679">Respiratory chain</keyword>
<feature type="transmembrane region" description="Helical" evidence="16">
    <location>
        <begin position="428"/>
        <end position="449"/>
    </location>
</feature>
<comment type="caution">
    <text evidence="19">The sequence shown here is derived from an EMBL/GenBank/DDBJ whole genome shotgun (WGS) entry which is preliminary data.</text>
</comment>
<keyword evidence="20" id="KW-1185">Reference proteome</keyword>
<dbReference type="PANTHER" id="PTHR10422:SF18">
    <property type="entry name" value="CYTOCHROME C OXIDASE SUBUNIT 1"/>
    <property type="match status" value="1"/>
</dbReference>
<dbReference type="PROSITE" id="PS00077">
    <property type="entry name" value="COX1_CUB"/>
    <property type="match status" value="1"/>
</dbReference>
<dbReference type="PROSITE" id="PS50855">
    <property type="entry name" value="COX1"/>
    <property type="match status" value="1"/>
</dbReference>
<reference evidence="19 20" key="1">
    <citation type="submission" date="2017-05" db="EMBL/GenBank/DDBJ databases">
        <authorList>
            <person name="Varghese N."/>
            <person name="Submissions S."/>
        </authorList>
    </citation>
    <scope>NUCLEOTIDE SEQUENCE [LARGE SCALE GENOMIC DNA]</scope>
    <source>
        <strain evidence="19 20">SM16</strain>
    </source>
</reference>
<feature type="transmembrane region" description="Helical" evidence="16">
    <location>
        <begin position="39"/>
        <end position="60"/>
    </location>
</feature>
<keyword evidence="3 15" id="KW-0813">Transport</keyword>
<comment type="pathway">
    <text evidence="2 16">Energy metabolism; oxidative phosphorylation.</text>
</comment>
<sequence length="557" mass="61782">MSEAEASALGREPGQTSFLSEGGTTLRSWLLTTDHKRIAFLYAAGITFFFFLGGVAAVLMRAELVTPPGDLLTADEYNRAFTLHGVVMVWFFLVPSIPTTLGNFLLPLMIGAREVAFPRLNLASWYIYVGGGLLTLLSLLAGGVDTGWTFYTPFSTLYSNSYVLLAAAGVFVVGFSSIATGINFLATIHLLRAKGMTWMRLPLFVWAMYTVSVVMVLATPVLAMSLLLVFVERAFDLPVFDPRAGGDPLLFQHLFWFYSHPAVYIMVLPAFGVVSEIIACEARRRVFGYDFMVYAMVAIAVVGFMVWGHHMFVSGQSPFANLVFSFLSFVVAVPSAIKVFNWTGTLYRGQIRFSAPMLYALGFVGLFTLGGLTGLMLASVPIDVHVTDTYFVVAHFHYIMVGGSVSAFFGGLHFWWPKITGRVYSETLAKFAAVAMFFGFNFTFFPQFVMGYNGMPRRYHEYPPEFQVWHVMSSTGAVVLAFAYVWPLCYLTWSLIKGPRAGDNPHDATGLEWQTSSPPPKNNFASPPIVEVEPYRYHPEGFAPHEVEQTHAPQVPQ</sequence>
<keyword evidence="16" id="KW-1003">Cell membrane</keyword>
<dbReference type="Gene3D" id="1.20.210.10">
    <property type="entry name" value="Cytochrome c oxidase-like, subunit I domain"/>
    <property type="match status" value="1"/>
</dbReference>
<dbReference type="InterPro" id="IPR000883">
    <property type="entry name" value="Cyt_C_Oxase_1"/>
</dbReference>